<evidence type="ECO:0000313" key="8">
    <source>
        <dbReference type="Proteomes" id="UP000016933"/>
    </source>
</evidence>
<dbReference type="Pfam" id="PF00172">
    <property type="entry name" value="Zn_clus"/>
    <property type="match status" value="1"/>
</dbReference>
<evidence type="ECO:0000313" key="7">
    <source>
        <dbReference type="EMBL" id="EME48148.1"/>
    </source>
</evidence>
<dbReference type="InterPro" id="IPR050613">
    <property type="entry name" value="Sec_Metabolite_Reg"/>
</dbReference>
<dbReference type="PROSITE" id="PS50048">
    <property type="entry name" value="ZN2_CY6_FUNGAL_2"/>
    <property type="match status" value="1"/>
</dbReference>
<dbReference type="HOGENOM" id="CLU_013296_2_0_1"/>
<dbReference type="GO" id="GO:0003677">
    <property type="term" value="F:DNA binding"/>
    <property type="evidence" value="ECO:0007669"/>
    <property type="project" value="InterPro"/>
</dbReference>
<dbReference type="InterPro" id="IPR001138">
    <property type="entry name" value="Zn2Cys6_DnaBD"/>
</dbReference>
<dbReference type="GO" id="GO:0005634">
    <property type="term" value="C:nucleus"/>
    <property type="evidence" value="ECO:0007669"/>
    <property type="project" value="UniProtKB-SubCell"/>
</dbReference>
<keyword evidence="5" id="KW-0472">Membrane</keyword>
<evidence type="ECO:0000256" key="4">
    <source>
        <dbReference type="SAM" id="MobiDB-lite"/>
    </source>
</evidence>
<sequence>MSAGQSRRNGKAASCEPCRRGKIRCDHQRPTCGRCQRRNLTAQCFYHPAPLTKPRGSGSAAAGSHAFNVQPAPRSEPVADQSRAPGALPEIRDRTRPPDGHNTGQTYGFPWPSSWTASPGTHGQQSLYWSVPRARDDAAEDQRLPLIKEVLTLLKHFRFMQILIEEYAIHAQASLVPQPISMSFMDSLADLITTYASADDANGNDDGFSQMVRSVFKATSAPIETPDDLAGFLAMYSGENMRLETIGLLYTMSATACHLGLARDDDKHTEFIEAMYRGSTSCLRLVRDISPEINDVMLWLSFENMRLTTHTEGDSSPIVWRRLGNVTTDIFAAGFHREAKNTSKTPFFLAECRRKAFVAAYQLDKFIATLLDLPPRILRRYSDCKMPLELTDEQLLSDPEALAQARARLSPDGWSPDKQYIPATWQRVRFQLGMLREDILEYPFLPPTLENNAALKNLAQRCHQTYDSLPAHLKYNPDSWNAIPPPACLMLTVMRLNYLQSCFQIQRLLQDTEPSAWSELLRVSAETVATVLQIGNSLNKAIFLRHDFPYIVVAYGLPSAVMLAYALQSTARGNKRQALPSDLSRASLIRHLAVFVSHLESISDFIERNNTICIQASKAITRALDEVLDMPATPAAAASIAPQTAGTANDHDSTGPLATPALSASQPILPDGNMNVDADLFSGDLLDGFDLSSWVKNIDWTGTGGEWSTF</sequence>
<keyword evidence="5" id="KW-0812">Transmembrane</keyword>
<name>N1PYU8_DOTSN</name>
<dbReference type="GO" id="GO:0000981">
    <property type="term" value="F:DNA-binding transcription factor activity, RNA polymerase II-specific"/>
    <property type="evidence" value="ECO:0007669"/>
    <property type="project" value="InterPro"/>
</dbReference>
<accession>N1PYU8</accession>
<dbReference type="Gene3D" id="4.10.240.10">
    <property type="entry name" value="Zn(2)-C6 fungal-type DNA-binding domain"/>
    <property type="match status" value="1"/>
</dbReference>
<evidence type="ECO:0000256" key="1">
    <source>
        <dbReference type="ARBA" id="ARBA00004123"/>
    </source>
</evidence>
<dbReference type="GO" id="GO:0008270">
    <property type="term" value="F:zinc ion binding"/>
    <property type="evidence" value="ECO:0007669"/>
    <property type="project" value="InterPro"/>
</dbReference>
<proteinExistence type="predicted"/>
<dbReference type="Proteomes" id="UP000016933">
    <property type="component" value="Unassembled WGS sequence"/>
</dbReference>
<dbReference type="OMA" id="VIIWLAN"/>
<keyword evidence="3" id="KW-0539">Nucleus</keyword>
<dbReference type="PANTHER" id="PTHR31001">
    <property type="entry name" value="UNCHARACTERIZED TRANSCRIPTIONAL REGULATORY PROTEIN"/>
    <property type="match status" value="1"/>
</dbReference>
<reference evidence="7 8" key="2">
    <citation type="journal article" date="2012" name="PLoS Pathog.">
        <title>Diverse lifestyles and strategies of plant pathogenesis encoded in the genomes of eighteen Dothideomycetes fungi.</title>
        <authorList>
            <person name="Ohm R.A."/>
            <person name="Feau N."/>
            <person name="Henrissat B."/>
            <person name="Schoch C.L."/>
            <person name="Horwitz B.A."/>
            <person name="Barry K.W."/>
            <person name="Condon B.J."/>
            <person name="Copeland A.C."/>
            <person name="Dhillon B."/>
            <person name="Glaser F."/>
            <person name="Hesse C.N."/>
            <person name="Kosti I."/>
            <person name="LaButti K."/>
            <person name="Lindquist E.A."/>
            <person name="Lucas S."/>
            <person name="Salamov A.A."/>
            <person name="Bradshaw R.E."/>
            <person name="Ciuffetti L."/>
            <person name="Hamelin R.C."/>
            <person name="Kema G.H.J."/>
            <person name="Lawrence C."/>
            <person name="Scott J.A."/>
            <person name="Spatafora J.W."/>
            <person name="Turgeon B.G."/>
            <person name="de Wit P.J.G.M."/>
            <person name="Zhong S."/>
            <person name="Goodwin S.B."/>
            <person name="Grigoriev I.V."/>
        </authorList>
    </citation>
    <scope>NUCLEOTIDE SEQUENCE [LARGE SCALE GENOMIC DNA]</scope>
    <source>
        <strain evidence="8">NZE10 / CBS 128990</strain>
    </source>
</reference>
<evidence type="ECO:0000256" key="3">
    <source>
        <dbReference type="ARBA" id="ARBA00023242"/>
    </source>
</evidence>
<dbReference type="InterPro" id="IPR007219">
    <property type="entry name" value="XnlR_reg_dom"/>
</dbReference>
<dbReference type="eggNOG" id="ENOG502SJR6">
    <property type="taxonomic scope" value="Eukaryota"/>
</dbReference>
<dbReference type="PANTHER" id="PTHR31001:SF40">
    <property type="entry name" value="ZN(II)2CYS6 TRANSCRIPTION FACTOR (EUROFUNG)"/>
    <property type="match status" value="1"/>
</dbReference>
<comment type="subcellular location">
    <subcellularLocation>
        <location evidence="1">Nucleus</location>
    </subcellularLocation>
</comment>
<dbReference type="CDD" id="cd12148">
    <property type="entry name" value="fungal_TF_MHR"/>
    <property type="match status" value="1"/>
</dbReference>
<dbReference type="InterPro" id="IPR036864">
    <property type="entry name" value="Zn2-C6_fun-type_DNA-bd_sf"/>
</dbReference>
<dbReference type="SMART" id="SM00066">
    <property type="entry name" value="GAL4"/>
    <property type="match status" value="1"/>
</dbReference>
<protein>
    <recommendedName>
        <fullName evidence="6">Zn(2)-C6 fungal-type domain-containing protein</fullName>
    </recommendedName>
</protein>
<evidence type="ECO:0000256" key="5">
    <source>
        <dbReference type="SAM" id="Phobius"/>
    </source>
</evidence>
<gene>
    <name evidence="7" type="ORF">DOTSEDRAFT_147401</name>
</gene>
<reference evidence="8" key="1">
    <citation type="journal article" date="2012" name="PLoS Genet.">
        <title>The genomes of the fungal plant pathogens Cladosporium fulvum and Dothistroma septosporum reveal adaptation to different hosts and lifestyles but also signatures of common ancestry.</title>
        <authorList>
            <person name="de Wit P.J.G.M."/>
            <person name="van der Burgt A."/>
            <person name="Oekmen B."/>
            <person name="Stergiopoulos I."/>
            <person name="Abd-Elsalam K.A."/>
            <person name="Aerts A.L."/>
            <person name="Bahkali A.H."/>
            <person name="Beenen H.G."/>
            <person name="Chettri P."/>
            <person name="Cox M.P."/>
            <person name="Datema E."/>
            <person name="de Vries R.P."/>
            <person name="Dhillon B."/>
            <person name="Ganley A.R."/>
            <person name="Griffiths S.A."/>
            <person name="Guo Y."/>
            <person name="Hamelin R.C."/>
            <person name="Henrissat B."/>
            <person name="Kabir M.S."/>
            <person name="Jashni M.K."/>
            <person name="Kema G."/>
            <person name="Klaubauf S."/>
            <person name="Lapidus A."/>
            <person name="Levasseur A."/>
            <person name="Lindquist E."/>
            <person name="Mehrabi R."/>
            <person name="Ohm R.A."/>
            <person name="Owen T.J."/>
            <person name="Salamov A."/>
            <person name="Schwelm A."/>
            <person name="Schijlen E."/>
            <person name="Sun H."/>
            <person name="van den Burg H.A."/>
            <person name="van Ham R.C.H.J."/>
            <person name="Zhang S."/>
            <person name="Goodwin S.B."/>
            <person name="Grigoriev I.V."/>
            <person name="Collemare J."/>
            <person name="Bradshaw R.E."/>
        </authorList>
    </citation>
    <scope>NUCLEOTIDE SEQUENCE [LARGE SCALE GENOMIC DNA]</scope>
    <source>
        <strain evidence="8">NZE10 / CBS 128990</strain>
    </source>
</reference>
<keyword evidence="2" id="KW-0479">Metal-binding</keyword>
<evidence type="ECO:0000259" key="6">
    <source>
        <dbReference type="PROSITE" id="PS50048"/>
    </source>
</evidence>
<dbReference type="Pfam" id="PF04082">
    <property type="entry name" value="Fungal_trans"/>
    <property type="match status" value="1"/>
</dbReference>
<evidence type="ECO:0000256" key="2">
    <source>
        <dbReference type="ARBA" id="ARBA00022723"/>
    </source>
</evidence>
<feature type="region of interest" description="Disordered" evidence="4">
    <location>
        <begin position="641"/>
        <end position="664"/>
    </location>
</feature>
<keyword evidence="8" id="KW-1185">Reference proteome</keyword>
<keyword evidence="5" id="KW-1133">Transmembrane helix</keyword>
<dbReference type="EMBL" id="KB446536">
    <property type="protein sequence ID" value="EME48148.1"/>
    <property type="molecule type" value="Genomic_DNA"/>
</dbReference>
<feature type="compositionally biased region" description="Basic and acidic residues" evidence="4">
    <location>
        <begin position="90"/>
        <end position="99"/>
    </location>
</feature>
<feature type="domain" description="Zn(2)-C6 fungal-type" evidence="6">
    <location>
        <begin position="14"/>
        <end position="46"/>
    </location>
</feature>
<dbReference type="GO" id="GO:0006351">
    <property type="term" value="P:DNA-templated transcription"/>
    <property type="evidence" value="ECO:0007669"/>
    <property type="project" value="InterPro"/>
</dbReference>
<feature type="region of interest" description="Disordered" evidence="4">
    <location>
        <begin position="53"/>
        <end position="118"/>
    </location>
</feature>
<dbReference type="PROSITE" id="PS00463">
    <property type="entry name" value="ZN2_CY6_FUNGAL_1"/>
    <property type="match status" value="1"/>
</dbReference>
<dbReference type="OrthoDB" id="4898680at2759"/>
<dbReference type="STRING" id="675120.N1PYU8"/>
<dbReference type="AlphaFoldDB" id="N1PYU8"/>
<dbReference type="SUPFAM" id="SSF57701">
    <property type="entry name" value="Zn2/Cys6 DNA-binding domain"/>
    <property type="match status" value="1"/>
</dbReference>
<dbReference type="CDD" id="cd00067">
    <property type="entry name" value="GAL4"/>
    <property type="match status" value="1"/>
</dbReference>
<feature type="transmembrane region" description="Helical" evidence="5">
    <location>
        <begin position="548"/>
        <end position="567"/>
    </location>
</feature>
<organism evidence="7 8">
    <name type="scientific">Dothistroma septosporum (strain NZE10 / CBS 128990)</name>
    <name type="common">Red band needle blight fungus</name>
    <name type="synonym">Mycosphaerella pini</name>
    <dbReference type="NCBI Taxonomy" id="675120"/>
    <lineage>
        <taxon>Eukaryota</taxon>
        <taxon>Fungi</taxon>
        <taxon>Dikarya</taxon>
        <taxon>Ascomycota</taxon>
        <taxon>Pezizomycotina</taxon>
        <taxon>Dothideomycetes</taxon>
        <taxon>Dothideomycetidae</taxon>
        <taxon>Mycosphaerellales</taxon>
        <taxon>Mycosphaerellaceae</taxon>
        <taxon>Dothistroma</taxon>
    </lineage>
</organism>